<dbReference type="InterPro" id="IPR013766">
    <property type="entry name" value="Thioredoxin_domain"/>
</dbReference>
<keyword evidence="3 4" id="KW-0560">Oxidoreductase</keyword>
<dbReference type="InterPro" id="IPR029759">
    <property type="entry name" value="GPX_AS"/>
</dbReference>
<dbReference type="SUPFAM" id="SSF52833">
    <property type="entry name" value="Thioredoxin-like"/>
    <property type="match status" value="1"/>
</dbReference>
<dbReference type="PANTHER" id="PTHR11592:SF134">
    <property type="entry name" value="PHOSPHOLIPID HYDROPEROXIDE GLUTATHIONE PEROXIDASE"/>
    <property type="match status" value="1"/>
</dbReference>
<evidence type="ECO:0000256" key="1">
    <source>
        <dbReference type="ARBA" id="ARBA00006926"/>
    </source>
</evidence>
<comment type="similarity">
    <text evidence="1 4">Belongs to the glutathione peroxidase family.</text>
</comment>
<name>A0A9J2PD28_ASCLU</name>
<protein>
    <recommendedName>
        <fullName evidence="4">Glutathione peroxidase</fullName>
    </recommendedName>
</protein>
<dbReference type="PRINTS" id="PR01011">
    <property type="entry name" value="GLUTPROXDASE"/>
</dbReference>
<evidence type="ECO:0000259" key="5">
    <source>
        <dbReference type="PROSITE" id="PS51352"/>
    </source>
</evidence>
<evidence type="ECO:0000256" key="4">
    <source>
        <dbReference type="RuleBase" id="RU000499"/>
    </source>
</evidence>
<keyword evidence="2 4" id="KW-0575">Peroxidase</keyword>
<reference evidence="7" key="1">
    <citation type="submission" date="2023-03" db="UniProtKB">
        <authorList>
            <consortium name="WormBaseParasite"/>
        </authorList>
    </citation>
    <scope>IDENTIFICATION</scope>
</reference>
<dbReference type="Pfam" id="PF00255">
    <property type="entry name" value="GSHPx"/>
    <property type="match status" value="1"/>
</dbReference>
<sequence>MRYCNSLLALRVLTVFLALLVAKDFRLLVRCILSLWAPFYHAFYSPQSSNTSTIRLFSWDDVDLLSPPVFNDSISEALRMNELLARPQYKCDKSTRIGSEHFGFLVCYDADFISANTTIGTAVLLTGDIFEDSSFLKSLNPRRWVVFIPENYAGLDQLGDVDVEVNYLMRLRYAEDWSIDDIISDVANRQFDSAFLSFYSPLISASENGGFNQMLEAPKLVAKLLPFLNTNQLQLLVKIEKKNGQNIILEWYRLFYRLFFEFNFALLGAESDGNCGRMLDKCTYRLSFVHFDGYAFEPPVFGFGSPLEERNRLIRYLKNIDKFRNCTDRDSDHSELPIVCSETVSAKKNCSVIYVRPGSSIRTFHYGISPYANESILVPGERPDVQWKLLTFSEIVEKTGRHHIDALLLDLDGGEWSILEAILSSPHELKKIQQISMRLRPWVRIPKCDERERAEVGERQKYLIVNSKNSQNVCHVASSLNCSARRCTHLQRHSSATMGAMDIMVIASLLILSQMGLQVMAIDFSAPVYQFTMLDADGKEVSLEKYRGKVLLIVNVASQCGLTNSNYHQMKVLLDKYRSQGFEIAAFPCNQFAGQEPDDEMHIKDFIKKTFDFEPDLYAKINVNGADEHPLFTYLKHQQGGTIIDAIKWNFTKFLVNRHGRVVQRYAPTTQPVDIENDIRELLNDRSDL</sequence>
<dbReference type="AlphaFoldDB" id="A0A9J2PD28"/>
<accession>A0A9J2PD28</accession>
<dbReference type="PROSITE" id="PS00460">
    <property type="entry name" value="GLUTATHIONE_PEROXID_1"/>
    <property type="match status" value="1"/>
</dbReference>
<dbReference type="Gene3D" id="3.40.30.10">
    <property type="entry name" value="Glutaredoxin"/>
    <property type="match status" value="1"/>
</dbReference>
<dbReference type="PROSITE" id="PS51352">
    <property type="entry name" value="THIOREDOXIN_2"/>
    <property type="match status" value="1"/>
</dbReference>
<feature type="domain" description="Thioredoxin" evidence="5">
    <location>
        <begin position="522"/>
        <end position="684"/>
    </location>
</feature>
<dbReference type="CDD" id="cd00340">
    <property type="entry name" value="GSH_Peroxidase"/>
    <property type="match status" value="1"/>
</dbReference>
<evidence type="ECO:0000313" key="6">
    <source>
        <dbReference type="Proteomes" id="UP000036681"/>
    </source>
</evidence>
<dbReference type="FunFam" id="3.40.30.10:FF:000025">
    <property type="entry name" value="Glutathione peroxidase"/>
    <property type="match status" value="1"/>
</dbReference>
<dbReference type="GO" id="GO:0004601">
    <property type="term" value="F:peroxidase activity"/>
    <property type="evidence" value="ECO:0007669"/>
    <property type="project" value="UniProtKB-KW"/>
</dbReference>
<organism evidence="6 7">
    <name type="scientific">Ascaris lumbricoides</name>
    <name type="common">Giant roundworm</name>
    <dbReference type="NCBI Taxonomy" id="6252"/>
    <lineage>
        <taxon>Eukaryota</taxon>
        <taxon>Metazoa</taxon>
        <taxon>Ecdysozoa</taxon>
        <taxon>Nematoda</taxon>
        <taxon>Chromadorea</taxon>
        <taxon>Rhabditida</taxon>
        <taxon>Spirurina</taxon>
        <taxon>Ascaridomorpha</taxon>
        <taxon>Ascaridoidea</taxon>
        <taxon>Ascarididae</taxon>
        <taxon>Ascaris</taxon>
    </lineage>
</organism>
<keyword evidence="6" id="KW-1185">Reference proteome</keyword>
<dbReference type="InterPro" id="IPR000889">
    <property type="entry name" value="Glutathione_peroxidase"/>
</dbReference>
<dbReference type="InterPro" id="IPR036249">
    <property type="entry name" value="Thioredoxin-like_sf"/>
</dbReference>
<evidence type="ECO:0000256" key="2">
    <source>
        <dbReference type="ARBA" id="ARBA00022559"/>
    </source>
</evidence>
<evidence type="ECO:0000256" key="3">
    <source>
        <dbReference type="ARBA" id="ARBA00023002"/>
    </source>
</evidence>
<dbReference type="WBParaSite" id="ALUE_0000732301-mRNA-1">
    <property type="protein sequence ID" value="ALUE_0000732301-mRNA-1"/>
    <property type="gene ID" value="ALUE_0000732301"/>
</dbReference>
<dbReference type="PANTHER" id="PTHR11592">
    <property type="entry name" value="GLUTATHIONE PEROXIDASE"/>
    <property type="match status" value="1"/>
</dbReference>
<dbReference type="Proteomes" id="UP000036681">
    <property type="component" value="Unplaced"/>
</dbReference>
<dbReference type="GO" id="GO:0006979">
    <property type="term" value="P:response to oxidative stress"/>
    <property type="evidence" value="ECO:0007669"/>
    <property type="project" value="InterPro"/>
</dbReference>
<proteinExistence type="inferred from homology"/>
<dbReference type="PROSITE" id="PS51355">
    <property type="entry name" value="GLUTATHIONE_PEROXID_3"/>
    <property type="match status" value="1"/>
</dbReference>
<evidence type="ECO:0000313" key="7">
    <source>
        <dbReference type="WBParaSite" id="ALUE_0000732301-mRNA-1"/>
    </source>
</evidence>